<dbReference type="GO" id="GO:0006352">
    <property type="term" value="P:DNA-templated transcription initiation"/>
    <property type="evidence" value="ECO:0007669"/>
    <property type="project" value="InterPro"/>
</dbReference>
<dbReference type="InterPro" id="IPR039425">
    <property type="entry name" value="RNA_pol_sigma-70-like"/>
</dbReference>
<evidence type="ECO:0000256" key="4">
    <source>
        <dbReference type="ARBA" id="ARBA00023163"/>
    </source>
</evidence>
<dbReference type="Proteomes" id="UP000295632">
    <property type="component" value="Unassembled WGS sequence"/>
</dbReference>
<dbReference type="EMBL" id="SNYJ01000005">
    <property type="protein sequence ID" value="TDQ40696.1"/>
    <property type="molecule type" value="Genomic_DNA"/>
</dbReference>
<reference evidence="8 9" key="1">
    <citation type="submission" date="2019-03" db="EMBL/GenBank/DDBJ databases">
        <title>Genomic Encyclopedia of Type Strains, Phase IV (KMG-IV): sequencing the most valuable type-strain genomes for metagenomic binning, comparative biology and taxonomic classification.</title>
        <authorList>
            <person name="Goeker M."/>
        </authorList>
    </citation>
    <scope>NUCLEOTIDE SEQUENCE [LARGE SCALE GENOMIC DNA]</scope>
    <source>
        <strain evidence="8 9">DSM 28697</strain>
    </source>
</reference>
<gene>
    <name evidence="8" type="ORF">EV213_10541</name>
</gene>
<dbReference type="CDD" id="cd06171">
    <property type="entry name" value="Sigma70_r4"/>
    <property type="match status" value="1"/>
</dbReference>
<evidence type="ECO:0000259" key="7">
    <source>
        <dbReference type="Pfam" id="PF08281"/>
    </source>
</evidence>
<keyword evidence="9" id="KW-1185">Reference proteome</keyword>
<dbReference type="Gene3D" id="1.10.10.10">
    <property type="entry name" value="Winged helix-like DNA-binding domain superfamily/Winged helix DNA-binding domain"/>
    <property type="match status" value="1"/>
</dbReference>
<dbReference type="GO" id="GO:0003677">
    <property type="term" value="F:DNA binding"/>
    <property type="evidence" value="ECO:0007669"/>
    <property type="project" value="InterPro"/>
</dbReference>
<evidence type="ECO:0000256" key="2">
    <source>
        <dbReference type="ARBA" id="ARBA00023015"/>
    </source>
</evidence>
<dbReference type="PANTHER" id="PTHR43133:SF60">
    <property type="entry name" value="RNA POLYMERASE SIGMA FACTOR SIGV"/>
    <property type="match status" value="1"/>
</dbReference>
<organism evidence="8 9">
    <name type="scientific">Aureibacillus halotolerans</name>
    <dbReference type="NCBI Taxonomy" id="1508390"/>
    <lineage>
        <taxon>Bacteria</taxon>
        <taxon>Bacillati</taxon>
        <taxon>Bacillota</taxon>
        <taxon>Bacilli</taxon>
        <taxon>Bacillales</taxon>
        <taxon>Bacillaceae</taxon>
        <taxon>Aureibacillus</taxon>
    </lineage>
</organism>
<dbReference type="InterPro" id="IPR013249">
    <property type="entry name" value="RNA_pol_sigma70_r4_t2"/>
</dbReference>
<dbReference type="PANTHER" id="PTHR43133">
    <property type="entry name" value="RNA POLYMERASE ECF-TYPE SIGMA FACTO"/>
    <property type="match status" value="1"/>
</dbReference>
<name>A0A4R6U4Q8_9BACI</name>
<dbReference type="NCBIfam" id="TIGR02948">
    <property type="entry name" value="SigW_bacill"/>
    <property type="match status" value="1"/>
</dbReference>
<evidence type="ECO:0000313" key="8">
    <source>
        <dbReference type="EMBL" id="TDQ40696.1"/>
    </source>
</evidence>
<evidence type="ECO:0000256" key="5">
    <source>
        <dbReference type="NCBIfam" id="TIGR02948"/>
    </source>
</evidence>
<dbReference type="Gene3D" id="1.10.1740.10">
    <property type="match status" value="1"/>
</dbReference>
<dbReference type="AlphaFoldDB" id="A0A4R6U4Q8"/>
<sequence length="187" mass="21741">MDSIVKERIRQVKKGDQNAYGDIVELYKNKVYHICYRVLGNAHEAEDMAQEAFIRAYVNIHTYDTSKKFSTWLYRIATNVSIDRMRKKKPDFSLDAEVHGTEGLDMYSQLSSEDPLVEEQVESLELQGWIQEEIMGLPLKYRSAVVLKYIEDLSLKEISDILDLPINTVKTRIRRGREALRKRLGKA</sequence>
<dbReference type="SUPFAM" id="SSF88946">
    <property type="entry name" value="Sigma2 domain of RNA polymerase sigma factors"/>
    <property type="match status" value="1"/>
</dbReference>
<dbReference type="OrthoDB" id="9785675at2"/>
<dbReference type="NCBIfam" id="NF007223">
    <property type="entry name" value="PRK09641.1"/>
    <property type="match status" value="1"/>
</dbReference>
<accession>A0A4R6U4Q8</accession>
<dbReference type="InterPro" id="IPR014294">
    <property type="entry name" value="RNA_pol_sigma-W_bacilli"/>
</dbReference>
<dbReference type="Pfam" id="PF04542">
    <property type="entry name" value="Sigma70_r2"/>
    <property type="match status" value="1"/>
</dbReference>
<dbReference type="InterPro" id="IPR013324">
    <property type="entry name" value="RNA_pol_sigma_r3/r4-like"/>
</dbReference>
<feature type="domain" description="RNA polymerase sigma factor 70 region 4 type 2" evidence="7">
    <location>
        <begin position="129"/>
        <end position="180"/>
    </location>
</feature>
<evidence type="ECO:0000313" key="9">
    <source>
        <dbReference type="Proteomes" id="UP000295632"/>
    </source>
</evidence>
<proteinExistence type="inferred from homology"/>
<keyword evidence="4" id="KW-0804">Transcription</keyword>
<dbReference type="GO" id="GO:0016987">
    <property type="term" value="F:sigma factor activity"/>
    <property type="evidence" value="ECO:0007669"/>
    <property type="project" value="UniProtKB-KW"/>
</dbReference>
<keyword evidence="2" id="KW-0805">Transcription regulation</keyword>
<dbReference type="NCBIfam" id="TIGR02937">
    <property type="entry name" value="sigma70-ECF"/>
    <property type="match status" value="1"/>
</dbReference>
<protein>
    <recommendedName>
        <fullName evidence="5">RNA polymerase sigma factor SigW</fullName>
    </recommendedName>
</protein>
<dbReference type="InterPro" id="IPR013325">
    <property type="entry name" value="RNA_pol_sigma_r2"/>
</dbReference>
<dbReference type="Pfam" id="PF08281">
    <property type="entry name" value="Sigma70_r4_2"/>
    <property type="match status" value="1"/>
</dbReference>
<evidence type="ECO:0000256" key="1">
    <source>
        <dbReference type="ARBA" id="ARBA00010641"/>
    </source>
</evidence>
<feature type="domain" description="RNA polymerase sigma-70 region 2" evidence="6">
    <location>
        <begin position="24"/>
        <end position="89"/>
    </location>
</feature>
<dbReference type="InterPro" id="IPR007627">
    <property type="entry name" value="RNA_pol_sigma70_r2"/>
</dbReference>
<dbReference type="InterPro" id="IPR036388">
    <property type="entry name" value="WH-like_DNA-bd_sf"/>
</dbReference>
<comment type="caution">
    <text evidence="8">The sequence shown here is derived from an EMBL/GenBank/DDBJ whole genome shotgun (WGS) entry which is preliminary data.</text>
</comment>
<dbReference type="SUPFAM" id="SSF88659">
    <property type="entry name" value="Sigma3 and sigma4 domains of RNA polymerase sigma factors"/>
    <property type="match status" value="1"/>
</dbReference>
<dbReference type="InterPro" id="IPR014284">
    <property type="entry name" value="RNA_pol_sigma-70_dom"/>
</dbReference>
<evidence type="ECO:0000259" key="6">
    <source>
        <dbReference type="Pfam" id="PF04542"/>
    </source>
</evidence>
<keyword evidence="3" id="KW-0731">Sigma factor</keyword>
<dbReference type="RefSeq" id="WP_133579900.1">
    <property type="nucleotide sequence ID" value="NZ_SNYJ01000005.1"/>
</dbReference>
<comment type="similarity">
    <text evidence="1">Belongs to the sigma-70 factor family. ECF subfamily.</text>
</comment>
<evidence type="ECO:0000256" key="3">
    <source>
        <dbReference type="ARBA" id="ARBA00023082"/>
    </source>
</evidence>